<feature type="domain" description="CRAL-TRIO" evidence="1">
    <location>
        <begin position="143"/>
        <end position="239"/>
    </location>
</feature>
<dbReference type="PROSITE" id="PS50191">
    <property type="entry name" value="CRAL_TRIO"/>
    <property type="match status" value="1"/>
</dbReference>
<dbReference type="EnsemblMetazoa" id="GMOY010519-RA">
    <property type="protein sequence ID" value="GMOY010519-PA"/>
    <property type="gene ID" value="GMOY010519"/>
</dbReference>
<accession>A0A1B0GB35</accession>
<dbReference type="GO" id="GO:0016020">
    <property type="term" value="C:membrane"/>
    <property type="evidence" value="ECO:0007669"/>
    <property type="project" value="TreeGrafter"/>
</dbReference>
<evidence type="ECO:0000259" key="1">
    <source>
        <dbReference type="PROSITE" id="PS50191"/>
    </source>
</evidence>
<dbReference type="EMBL" id="CCAG010006531">
    <property type="status" value="NOT_ANNOTATED_CDS"/>
    <property type="molecule type" value="Genomic_DNA"/>
</dbReference>
<dbReference type="PANTHER" id="PTHR10174">
    <property type="entry name" value="ALPHA-TOCOPHEROL TRANSFER PROTEIN-RELATED"/>
    <property type="match status" value="1"/>
</dbReference>
<dbReference type="InterPro" id="IPR036273">
    <property type="entry name" value="CRAL/TRIO_N_dom_sf"/>
</dbReference>
<name>A0A1B0GB35_GLOMM</name>
<evidence type="ECO:0000313" key="2">
    <source>
        <dbReference type="EnsemblMetazoa" id="GMOY010519-PA"/>
    </source>
</evidence>
<dbReference type="Pfam" id="PF00650">
    <property type="entry name" value="CRAL_TRIO"/>
    <property type="match status" value="1"/>
</dbReference>
<dbReference type="Gene3D" id="1.10.8.20">
    <property type="entry name" value="N-terminal domain of phosphatidylinositol transfer protein sec14p"/>
    <property type="match status" value="1"/>
</dbReference>
<dbReference type="Proteomes" id="UP000092444">
    <property type="component" value="Unassembled WGS sequence"/>
</dbReference>
<dbReference type="VEuPathDB" id="VectorBase:GMOY010519"/>
<dbReference type="SUPFAM" id="SSF46938">
    <property type="entry name" value="CRAL/TRIO N-terminal domain"/>
    <property type="match status" value="1"/>
</dbReference>
<dbReference type="CDD" id="cd00170">
    <property type="entry name" value="SEC14"/>
    <property type="match status" value="1"/>
</dbReference>
<keyword evidence="3" id="KW-1185">Reference proteome</keyword>
<dbReference type="PANTHER" id="PTHR10174:SF222">
    <property type="entry name" value="GH10083P-RELATED"/>
    <property type="match status" value="1"/>
</dbReference>
<evidence type="ECO:0000313" key="3">
    <source>
        <dbReference type="Proteomes" id="UP000092444"/>
    </source>
</evidence>
<reference evidence="2" key="1">
    <citation type="submission" date="2020-05" db="UniProtKB">
        <authorList>
            <consortium name="EnsemblMetazoa"/>
        </authorList>
    </citation>
    <scope>IDENTIFICATION</scope>
    <source>
        <strain evidence="2">Yale</strain>
    </source>
</reference>
<dbReference type="InterPro" id="IPR036865">
    <property type="entry name" value="CRAL-TRIO_dom_sf"/>
</dbReference>
<sequence>MSKESEAELLAKINELEEWYQMHPQMPRKIDKCILRRFIRVMDDDLEKAKRLLEVHYKIRNQFPDIFLERDPLDKGTEQICKLWDMIPLPGLTNDNCTVAFHRIRDSNTDKFNFRDGARCLVMMFDTRFICDGERISEGEISVIDMSGCTLGHVAKITWRDLRIIATATQDGLPAKIKSVHYLNCPPFMGKLMRVLKWFLKSEIIQSMHFYLSADETFYEHVPKDMMPFEYGGKAGKLCDLRELWQQRLKDQRSYLMDPEYWAIDNSKLTEGSPSTSSIINNN</sequence>
<proteinExistence type="predicted"/>
<dbReference type="AlphaFoldDB" id="A0A1B0GB35"/>
<dbReference type="SUPFAM" id="SSF52087">
    <property type="entry name" value="CRAL/TRIO domain"/>
    <property type="match status" value="1"/>
</dbReference>
<dbReference type="GO" id="GO:1902936">
    <property type="term" value="F:phosphatidylinositol bisphosphate binding"/>
    <property type="evidence" value="ECO:0007669"/>
    <property type="project" value="TreeGrafter"/>
</dbReference>
<dbReference type="Gene3D" id="3.40.525.10">
    <property type="entry name" value="CRAL-TRIO lipid binding domain"/>
    <property type="match status" value="1"/>
</dbReference>
<protein>
    <recommendedName>
        <fullName evidence="1">CRAL-TRIO domain-containing protein</fullName>
    </recommendedName>
</protein>
<dbReference type="InterPro" id="IPR001251">
    <property type="entry name" value="CRAL-TRIO_dom"/>
</dbReference>
<dbReference type="PhylomeDB" id="A0A1B0GB35"/>
<dbReference type="PRINTS" id="PR00180">
    <property type="entry name" value="CRETINALDHBP"/>
</dbReference>
<dbReference type="STRING" id="37546.A0A1B0GB35"/>
<dbReference type="SMART" id="SM00516">
    <property type="entry name" value="SEC14"/>
    <property type="match status" value="1"/>
</dbReference>
<organism evidence="2 3">
    <name type="scientific">Glossina morsitans morsitans</name>
    <name type="common">Savannah tsetse fly</name>
    <dbReference type="NCBI Taxonomy" id="37546"/>
    <lineage>
        <taxon>Eukaryota</taxon>
        <taxon>Metazoa</taxon>
        <taxon>Ecdysozoa</taxon>
        <taxon>Arthropoda</taxon>
        <taxon>Hexapoda</taxon>
        <taxon>Insecta</taxon>
        <taxon>Pterygota</taxon>
        <taxon>Neoptera</taxon>
        <taxon>Endopterygota</taxon>
        <taxon>Diptera</taxon>
        <taxon>Brachycera</taxon>
        <taxon>Muscomorpha</taxon>
        <taxon>Hippoboscoidea</taxon>
        <taxon>Glossinidae</taxon>
        <taxon>Glossina</taxon>
    </lineage>
</organism>